<dbReference type="STRING" id="471856.Jden_2315"/>
<sequence>MVNIESLVISHLNTVFGAGFAFGDVPADRPTRFATVERTGGPYSEHRDLPLLVVQCWESTRHAASELALTVRDAVNGLSAHPNVGRVRVTALYNFPDGQSGHPRYQMTVEMVTKG</sequence>
<dbReference type="EMBL" id="CP001706">
    <property type="protein sequence ID" value="ACV09950.1"/>
    <property type="molecule type" value="Genomic_DNA"/>
</dbReference>
<keyword evidence="2" id="KW-1185">Reference proteome</keyword>
<protein>
    <recommendedName>
        <fullName evidence="3">DUF3168 domain-containing protein</fullName>
    </recommendedName>
</protein>
<evidence type="ECO:0000313" key="1">
    <source>
        <dbReference type="EMBL" id="ACV09950.1"/>
    </source>
</evidence>
<dbReference type="Proteomes" id="UP000000628">
    <property type="component" value="Chromosome"/>
</dbReference>
<dbReference type="AlphaFoldDB" id="C7R262"/>
<reference evidence="1 2" key="1">
    <citation type="journal article" date="2009" name="Stand. Genomic Sci.">
        <title>Complete genome sequence of Jonesia denitrificans type strain (Prevot 55134).</title>
        <authorList>
            <person name="Pukall R."/>
            <person name="Gehrich-Schroter G."/>
            <person name="Lapidus A."/>
            <person name="Nolan M."/>
            <person name="Glavina Del Rio T."/>
            <person name="Lucas S."/>
            <person name="Chen F."/>
            <person name="Tice H."/>
            <person name="Pitluck S."/>
            <person name="Cheng J.F."/>
            <person name="Copeland A."/>
            <person name="Saunders E."/>
            <person name="Brettin T."/>
            <person name="Detter J.C."/>
            <person name="Bruce D."/>
            <person name="Goodwin L."/>
            <person name="Pati A."/>
            <person name="Ivanova N."/>
            <person name="Mavromatis K."/>
            <person name="Ovchinnikova G."/>
            <person name="Chen A."/>
            <person name="Palaniappan K."/>
            <person name="Land M."/>
            <person name="Hauser L."/>
            <person name="Chang Y.J."/>
            <person name="Jeffries C.D."/>
            <person name="Chain P."/>
            <person name="Goker M."/>
            <person name="Bristow J."/>
            <person name="Eisen J.A."/>
            <person name="Markowitz V."/>
            <person name="Hugenholtz P."/>
            <person name="Kyrpides N.C."/>
            <person name="Klenk H.P."/>
            <person name="Han C."/>
        </authorList>
    </citation>
    <scope>NUCLEOTIDE SEQUENCE [LARGE SCALE GENOMIC DNA]</scope>
    <source>
        <strain evidence="2">ATCC 14870 / DSM 20603 / BCRC 15368 / CIP 55.134 / JCM 11481 / NBRC 15587 / NCTC 10816 / Prevot 55134</strain>
    </source>
</reference>
<gene>
    <name evidence="1" type="ordered locus">Jden_2315</name>
</gene>
<name>C7R262_JONDD</name>
<accession>C7R262</accession>
<dbReference type="HOGENOM" id="CLU_165266_0_0_11"/>
<dbReference type="KEGG" id="jde:Jden_2315"/>
<dbReference type="eggNOG" id="ENOG5031Y9I">
    <property type="taxonomic scope" value="Bacteria"/>
</dbReference>
<organism evidence="1 2">
    <name type="scientific">Jonesia denitrificans (strain ATCC 14870 / DSM 20603 / BCRC 15368 / CIP 55.134 / JCM 11481 / NBRC 15587 / NCTC 10816 / Prevot 55134)</name>
    <name type="common">Listeria denitrificans</name>
    <dbReference type="NCBI Taxonomy" id="471856"/>
    <lineage>
        <taxon>Bacteria</taxon>
        <taxon>Bacillati</taxon>
        <taxon>Actinomycetota</taxon>
        <taxon>Actinomycetes</taxon>
        <taxon>Micrococcales</taxon>
        <taxon>Jonesiaceae</taxon>
        <taxon>Jonesia</taxon>
    </lineage>
</organism>
<proteinExistence type="predicted"/>
<evidence type="ECO:0000313" key="2">
    <source>
        <dbReference type="Proteomes" id="UP000000628"/>
    </source>
</evidence>
<evidence type="ECO:0008006" key="3">
    <source>
        <dbReference type="Google" id="ProtNLM"/>
    </source>
</evidence>